<evidence type="ECO:0000313" key="2">
    <source>
        <dbReference type="Proteomes" id="UP001606300"/>
    </source>
</evidence>
<reference evidence="1 2" key="1">
    <citation type="submission" date="2024-09" db="EMBL/GenBank/DDBJ databases">
        <title>Novel species of the genus Pelomonas and Roseateles isolated from streams.</title>
        <authorList>
            <person name="Lu H."/>
        </authorList>
    </citation>
    <scope>NUCLEOTIDE SEQUENCE [LARGE SCALE GENOMIC DNA]</scope>
    <source>
        <strain evidence="1 2">DC23W</strain>
    </source>
</reference>
<dbReference type="Proteomes" id="UP001606300">
    <property type="component" value="Unassembled WGS sequence"/>
</dbReference>
<dbReference type="EMBL" id="JBIGHY010000023">
    <property type="protein sequence ID" value="MFG6417346.1"/>
    <property type="molecule type" value="Genomic_DNA"/>
</dbReference>
<name>A0ABW7EYV4_9BURK</name>
<proteinExistence type="predicted"/>
<keyword evidence="2" id="KW-1185">Reference proteome</keyword>
<dbReference type="RefSeq" id="WP_394473404.1">
    <property type="nucleotide sequence ID" value="NZ_JBIGHY010000023.1"/>
</dbReference>
<evidence type="ECO:0000313" key="1">
    <source>
        <dbReference type="EMBL" id="MFG6417346.1"/>
    </source>
</evidence>
<accession>A0ABW7EYV4</accession>
<protein>
    <submittedName>
        <fullName evidence="1">Uncharacterized protein</fullName>
    </submittedName>
</protein>
<sequence>MSHFISDGLAEAILAGAVQQGGLQQRDVALSLLALPWKVEWSSASSFDINQYIVYIKGGSANPYGDFMHEIGHMIFREYRLNELNEDHLLGVNRDPSKTIGIMEEREANAILFEWWQRSSGPYSLGLTPQKLLEFQNQVMSAGPMQPDIYLKKMRDLILPAMRNSSVYQRWKNIQIDQIRQGKKISAITDSPVTTLADVSTVVDGELITSALISELPFGSLPSRVSFVDSMDYTPRHVTVYRNGVLLLDTVVNASIEDIASRGADIGKAASYGADYGWEWANGDIFDDGYDPGGGGGGDEEGWAFAQSFDSTTLLPGSAQLTNLFDSAALVPIGSEALVASQMLVESMGTFKFSELGGVDTVNPVPRSEVVPLLAVT</sequence>
<organism evidence="1 2">
    <name type="scientific">Pelomonas dachongensis</name>
    <dbReference type="NCBI Taxonomy" id="3299029"/>
    <lineage>
        <taxon>Bacteria</taxon>
        <taxon>Pseudomonadati</taxon>
        <taxon>Pseudomonadota</taxon>
        <taxon>Betaproteobacteria</taxon>
        <taxon>Burkholderiales</taxon>
        <taxon>Sphaerotilaceae</taxon>
        <taxon>Roseateles</taxon>
    </lineage>
</organism>
<comment type="caution">
    <text evidence="1">The sequence shown here is derived from an EMBL/GenBank/DDBJ whole genome shotgun (WGS) entry which is preliminary data.</text>
</comment>
<gene>
    <name evidence="1" type="ORF">ACG02S_25985</name>
</gene>